<feature type="compositionally biased region" description="Low complexity" evidence="9">
    <location>
        <begin position="629"/>
        <end position="639"/>
    </location>
</feature>
<comment type="subcellular location">
    <subcellularLocation>
        <location evidence="7">Preautophagosomal structure membrane</location>
        <topology evidence="7">Peripheral membrane protein</topology>
    </subcellularLocation>
    <subcellularLocation>
        <location evidence="7">Vacuole membrane</location>
        <topology evidence="7">Peripheral membrane protein</topology>
    </subcellularLocation>
    <text evidence="7">During pexophagy, accumulates in the vacuolar membrane region, where the peroxisomes contact the vacuole.</text>
</comment>
<dbReference type="GO" id="GO:0005774">
    <property type="term" value="C:vacuolar membrane"/>
    <property type="evidence" value="ECO:0007669"/>
    <property type="project" value="UniProtKB-SubCell"/>
</dbReference>
<evidence type="ECO:0000313" key="13">
    <source>
        <dbReference type="Proteomes" id="UP000250266"/>
    </source>
</evidence>
<accession>A0A8E2ELE8</accession>
<evidence type="ECO:0000256" key="1">
    <source>
        <dbReference type="ARBA" id="ARBA00009729"/>
    </source>
</evidence>
<organism evidence="12 13">
    <name type="scientific">Lepidopterella palustris CBS 459.81</name>
    <dbReference type="NCBI Taxonomy" id="1314670"/>
    <lineage>
        <taxon>Eukaryota</taxon>
        <taxon>Fungi</taxon>
        <taxon>Dikarya</taxon>
        <taxon>Ascomycota</taxon>
        <taxon>Pezizomycotina</taxon>
        <taxon>Dothideomycetes</taxon>
        <taxon>Pleosporomycetidae</taxon>
        <taxon>Mytilinidiales</taxon>
        <taxon>Argynnaceae</taxon>
        <taxon>Lepidopterella</taxon>
    </lineage>
</organism>
<evidence type="ECO:0000256" key="5">
    <source>
        <dbReference type="ARBA" id="ARBA00023006"/>
    </source>
</evidence>
<dbReference type="PANTHER" id="PTHR13222">
    <property type="entry name" value="RB1-INDUCIBLE COILED-COIL"/>
    <property type="match status" value="1"/>
</dbReference>
<sequence length="1361" mass="152138">MSLQVAVAHTGQRLDADPVTFNSVDAFRAWISKATQIPTQDQILLTPRSKHVKLQALLTEKEIFVYDRNLFTLSASEAPGSVIPPTPLPEPFIAENPPDTLSNHTDLKAWQNLFKARRDWALAIVQTAQSLSTTAQQYFEQQVTIDRGSRIAVGNHDSHIKLLERKHTEAQDWFNDVSKEQENNIRTWERDFAQLGSVTAREEFLQFMAKAVKPVQKGHKRSPSRGMTLQDYLDLEAVKKASSTSKQVIESFGKRMAGMGSQIEKITSDYNDLLSAVDQSQSHSAIDDSEEPIRLLNEIEVVAKKVASDYDHVLTLPANSKSVAQVSKMALLHTRNYLPNLLDYSAEMSELVRRSVEQKNVAVRNAVESMRAIGSIESAISSLTVELRTLDMPPEGLEAFELLALVSRLPFVYGSLLIEALRRREWVEKMKQDSSALAEEMAGFQEEEERRRKRWLKPIADLVNAEAVKGNMLGFEMNIQGEKDSWPAVSREELLEYLKTLNSLEGFESSAGPLSQAIKDLDRPTKQQVKRAKNFKMGSVHEATFGKGSLLLRGDDEMRVLKDANSKLEEELKGSKSRVRKLEDLLHRQSQVSRLSIGSGFHPQGPQSPAEPSTPNPSVPRPHDDLSRRSSVSSRRFSSNQGTDEKALTRRILKLEAELAAEKEARAALEKETQSRNGEDKELKRQIEEVNSTKKDLMENMEAQQKEFADERRSLEQELAEYKMKIEDAEDELHRILGSRDNERTGTDVKMQNLLAELEQARRVAAEQAEKAENQIRTLESTIHQRDEADAQHRRSLIAAFAHLSPEESAPEDHARLISQLEDLAVRSATHLRQLTQAVAVAQSENSAVRSRAEIQELELTAKLTSQEANASALREQLNTEKAKAASISAELQEEREHLKDLRTKFAEGETGSEALRQRVAEEESKVERLLTQLAESKSHANTLDVELTALQKKFYQHFETDGSRLRKRSTRAKELSQRLYAQQDRLLRLLETLGFLVTYEDGSMVVQRASKAGASTTLIDPSGSMNRSVTTASPTPLRKHLDDFGDLSFLQWPETNDAEEESQRYNELLKILDQFNIETFSDAVSKRMRDMEHTARKWQKEARAYRDKAHRTQSEAHEKIAFRSFKEGDLALFLPTRNQATRPWAAFNVGAPHYFLREQDSHKLHGREWLVARISKVEERVVDLSRAMDGARAGSDGRSITSESGVSYEDDNPFELSDGLRWYLLDAAEEKAGAPSTPGLGKTTVASAHVDAKGSIRMTKKSGANDPAKTLNKSLDSRRSSANSRKSVPTGIAGRSGSSDAITTDAQEGSPVNTTGKGSSPGPGPSHLRTESQASGSRPSPSLDGANDADEVRTDLLFGP</sequence>
<evidence type="ECO:0000256" key="3">
    <source>
        <dbReference type="ARBA" id="ARBA00022448"/>
    </source>
</evidence>
<dbReference type="Proteomes" id="UP000250266">
    <property type="component" value="Unassembled WGS sequence"/>
</dbReference>
<keyword evidence="4 7" id="KW-0653">Protein transport</keyword>
<dbReference type="GO" id="GO:0000045">
    <property type="term" value="P:autophagosome assembly"/>
    <property type="evidence" value="ECO:0007669"/>
    <property type="project" value="UniProtKB-UniRule"/>
</dbReference>
<keyword evidence="5 7" id="KW-0072">Autophagy</keyword>
<keyword evidence="13" id="KW-1185">Reference proteome</keyword>
<keyword evidence="7" id="KW-0926">Vacuole</keyword>
<comment type="similarity">
    <text evidence="1 7">Belongs to the ATG11 family.</text>
</comment>
<feature type="compositionally biased region" description="Polar residues" evidence="9">
    <location>
        <begin position="1332"/>
        <end position="1341"/>
    </location>
</feature>
<feature type="region of interest" description="Disordered" evidence="9">
    <location>
        <begin position="1252"/>
        <end position="1361"/>
    </location>
</feature>
<dbReference type="GO" id="GO:0034727">
    <property type="term" value="P:piecemeal microautophagy of the nucleus"/>
    <property type="evidence" value="ECO:0007669"/>
    <property type="project" value="TreeGrafter"/>
</dbReference>
<proteinExistence type="inferred from homology"/>
<feature type="coiled-coil region" evidence="8">
    <location>
        <begin position="558"/>
        <end position="585"/>
    </location>
</feature>
<comment type="function">
    <text evidence="7">Involved in cytoplasm to vacuole transport (Cvt), pexophagy, mitophagy and nucleophagy. Recruits mitochondria for their selective degradation via autophagy (mitophagy) during starvation. Works as scaffold proteins that recruit ATG proteins to the pre-autophagosome (PAS), the site of vesicle/autophagosome formation. Required for the Cvt vesicles completion.</text>
</comment>
<dbReference type="InterPro" id="IPR045326">
    <property type="entry name" value="ATG17-like_dom"/>
</dbReference>
<dbReference type="GO" id="GO:0019901">
    <property type="term" value="F:protein kinase binding"/>
    <property type="evidence" value="ECO:0007669"/>
    <property type="project" value="TreeGrafter"/>
</dbReference>
<evidence type="ECO:0000256" key="2">
    <source>
        <dbReference type="ARBA" id="ARBA00013804"/>
    </source>
</evidence>
<gene>
    <name evidence="12" type="ORF">K432DRAFT_376876</name>
</gene>
<comment type="subunit">
    <text evidence="7">Homodimer.</text>
</comment>
<feature type="compositionally biased region" description="Polar residues" evidence="9">
    <location>
        <begin position="1297"/>
        <end position="1318"/>
    </location>
</feature>
<dbReference type="GO" id="GO:0000422">
    <property type="term" value="P:autophagy of mitochondrion"/>
    <property type="evidence" value="ECO:0007669"/>
    <property type="project" value="TreeGrafter"/>
</dbReference>
<feature type="region of interest" description="Disordered" evidence="9">
    <location>
        <begin position="593"/>
        <end position="648"/>
    </location>
</feature>
<dbReference type="Pfam" id="PF10377">
    <property type="entry name" value="ATG11"/>
    <property type="match status" value="1"/>
</dbReference>
<dbReference type="GO" id="GO:0034517">
    <property type="term" value="P:ribophagy"/>
    <property type="evidence" value="ECO:0007669"/>
    <property type="project" value="TreeGrafter"/>
</dbReference>
<dbReference type="GO" id="GO:1990316">
    <property type="term" value="C:Atg1/ULK1 kinase complex"/>
    <property type="evidence" value="ECO:0007669"/>
    <property type="project" value="TreeGrafter"/>
</dbReference>
<dbReference type="GO" id="GO:1903599">
    <property type="term" value="P:positive regulation of autophagy of mitochondrion"/>
    <property type="evidence" value="ECO:0007669"/>
    <property type="project" value="UniProtKB-UniRule"/>
</dbReference>
<feature type="region of interest" description="Disordered" evidence="9">
    <location>
        <begin position="1190"/>
        <end position="1213"/>
    </location>
</feature>
<dbReference type="InterPro" id="IPR019460">
    <property type="entry name" value="Atg11_C"/>
</dbReference>
<feature type="domain" description="Autophagy-related protein 11 C-terminal" evidence="11">
    <location>
        <begin position="1083"/>
        <end position="1230"/>
    </location>
</feature>
<evidence type="ECO:0000313" key="12">
    <source>
        <dbReference type="EMBL" id="OCK86217.1"/>
    </source>
</evidence>
<dbReference type="PANTHER" id="PTHR13222:SF1">
    <property type="entry name" value="RB1-INDUCIBLE COILED-COIL PROTEIN 1"/>
    <property type="match status" value="1"/>
</dbReference>
<dbReference type="GO" id="GO:0060090">
    <property type="term" value="F:molecular adaptor activity"/>
    <property type="evidence" value="ECO:0007669"/>
    <property type="project" value="TreeGrafter"/>
</dbReference>
<evidence type="ECO:0000256" key="8">
    <source>
        <dbReference type="SAM" id="Coils"/>
    </source>
</evidence>
<dbReference type="OrthoDB" id="447953at2759"/>
<evidence type="ECO:0000256" key="7">
    <source>
        <dbReference type="RuleBase" id="RU367075"/>
    </source>
</evidence>
<dbReference type="GO" id="GO:0061709">
    <property type="term" value="P:reticulophagy"/>
    <property type="evidence" value="ECO:0007669"/>
    <property type="project" value="TreeGrafter"/>
</dbReference>
<keyword evidence="3 7" id="KW-0813">Transport</keyword>
<name>A0A8E2ELE8_9PEZI</name>
<evidence type="ECO:0000256" key="4">
    <source>
        <dbReference type="ARBA" id="ARBA00022927"/>
    </source>
</evidence>
<evidence type="ECO:0000259" key="10">
    <source>
        <dbReference type="Pfam" id="PF04108"/>
    </source>
</evidence>
<dbReference type="GO" id="GO:0015031">
    <property type="term" value="P:protein transport"/>
    <property type="evidence" value="ECO:0007669"/>
    <property type="project" value="UniProtKB-KW"/>
</dbReference>
<evidence type="ECO:0000256" key="6">
    <source>
        <dbReference type="ARBA" id="ARBA00023054"/>
    </source>
</evidence>
<feature type="coiled-coil region" evidence="8">
    <location>
        <begin position="1059"/>
        <end position="1116"/>
    </location>
</feature>
<dbReference type="InterPro" id="IPR040040">
    <property type="entry name" value="ATG11"/>
</dbReference>
<feature type="coiled-coil region" evidence="8">
    <location>
        <begin position="841"/>
        <end position="940"/>
    </location>
</feature>
<dbReference type="Pfam" id="PF04108">
    <property type="entry name" value="ATG17_like"/>
    <property type="match status" value="1"/>
</dbReference>
<evidence type="ECO:0000259" key="11">
    <source>
        <dbReference type="Pfam" id="PF10377"/>
    </source>
</evidence>
<dbReference type="GO" id="GO:0034045">
    <property type="term" value="C:phagophore assembly site membrane"/>
    <property type="evidence" value="ECO:0007669"/>
    <property type="project" value="UniProtKB-SubCell"/>
</dbReference>
<evidence type="ECO:0000256" key="9">
    <source>
        <dbReference type="SAM" id="MobiDB-lite"/>
    </source>
</evidence>
<protein>
    <recommendedName>
        <fullName evidence="2 7">Autophagy-related protein 11</fullName>
    </recommendedName>
</protein>
<reference evidence="12 13" key="1">
    <citation type="journal article" date="2016" name="Nat. Commun.">
        <title>Ectomycorrhizal ecology is imprinted in the genome of the dominant symbiotic fungus Cenococcum geophilum.</title>
        <authorList>
            <consortium name="DOE Joint Genome Institute"/>
            <person name="Peter M."/>
            <person name="Kohler A."/>
            <person name="Ohm R.A."/>
            <person name="Kuo A."/>
            <person name="Krutzmann J."/>
            <person name="Morin E."/>
            <person name="Arend M."/>
            <person name="Barry K.W."/>
            <person name="Binder M."/>
            <person name="Choi C."/>
            <person name="Clum A."/>
            <person name="Copeland A."/>
            <person name="Grisel N."/>
            <person name="Haridas S."/>
            <person name="Kipfer T."/>
            <person name="LaButti K."/>
            <person name="Lindquist E."/>
            <person name="Lipzen A."/>
            <person name="Maire R."/>
            <person name="Meier B."/>
            <person name="Mihaltcheva S."/>
            <person name="Molinier V."/>
            <person name="Murat C."/>
            <person name="Poggeler S."/>
            <person name="Quandt C.A."/>
            <person name="Sperisen C."/>
            <person name="Tritt A."/>
            <person name="Tisserant E."/>
            <person name="Crous P.W."/>
            <person name="Henrissat B."/>
            <person name="Nehls U."/>
            <person name="Egli S."/>
            <person name="Spatafora J.W."/>
            <person name="Grigoriev I.V."/>
            <person name="Martin F.M."/>
        </authorList>
    </citation>
    <scope>NUCLEOTIDE SEQUENCE [LARGE SCALE GENOMIC DNA]</scope>
    <source>
        <strain evidence="12 13">CBS 459.81</strain>
    </source>
</reference>
<keyword evidence="6 8" id="KW-0175">Coiled coil</keyword>
<dbReference type="EMBL" id="KV744807">
    <property type="protein sequence ID" value="OCK86217.1"/>
    <property type="molecule type" value="Genomic_DNA"/>
</dbReference>
<feature type="domain" description="Autophagy protein ATG17-like" evidence="10">
    <location>
        <begin position="100"/>
        <end position="461"/>
    </location>
</feature>
<keyword evidence="7" id="KW-0472">Membrane</keyword>